<dbReference type="PANTHER" id="PTHR10672">
    <property type="entry name" value="ADDUCIN"/>
    <property type="match status" value="1"/>
</dbReference>
<dbReference type="InterPro" id="IPR036409">
    <property type="entry name" value="Aldolase_II/adducin_N_sf"/>
</dbReference>
<comment type="similarity">
    <text evidence="3">Belongs to the aldolase class II family. Adducin subfamily.</text>
</comment>
<dbReference type="GO" id="GO:0014069">
    <property type="term" value="C:postsynaptic density"/>
    <property type="evidence" value="ECO:0007669"/>
    <property type="project" value="TreeGrafter"/>
</dbReference>
<dbReference type="GO" id="GO:0005856">
    <property type="term" value="C:cytoskeleton"/>
    <property type="evidence" value="ECO:0007669"/>
    <property type="project" value="UniProtKB-SubCell"/>
</dbReference>
<keyword evidence="9" id="KW-0009">Actin-binding</keyword>
<dbReference type="GeneID" id="100931349"/>
<dbReference type="SUPFAM" id="SSF53639">
    <property type="entry name" value="AraD/HMP-PK domain-like"/>
    <property type="match status" value="1"/>
</dbReference>
<dbReference type="PANTHER" id="PTHR10672:SF5">
    <property type="entry name" value="GAMMA-ADDUCIN"/>
    <property type="match status" value="1"/>
</dbReference>
<feature type="region of interest" description="Disordered" evidence="11">
    <location>
        <begin position="471"/>
        <end position="497"/>
    </location>
</feature>
<dbReference type="AlphaFoldDB" id="A0A7N4PGA9"/>
<dbReference type="GeneTree" id="ENSGT00940000155257"/>
<dbReference type="GO" id="GO:0051015">
    <property type="term" value="F:actin filament binding"/>
    <property type="evidence" value="ECO:0007669"/>
    <property type="project" value="TreeGrafter"/>
</dbReference>
<evidence type="ECO:0000256" key="10">
    <source>
        <dbReference type="ARBA" id="ARBA00023212"/>
    </source>
</evidence>
<feature type="region of interest" description="Disordered" evidence="11">
    <location>
        <begin position="633"/>
        <end position="674"/>
    </location>
</feature>
<dbReference type="InterPro" id="IPR051017">
    <property type="entry name" value="Aldolase-II_Adducin_sf"/>
</dbReference>
<dbReference type="SMART" id="SM01007">
    <property type="entry name" value="Aldolase_II"/>
    <property type="match status" value="1"/>
</dbReference>
<keyword evidence="14" id="KW-1185">Reference proteome</keyword>
<accession>A0A7N4PGA9</accession>
<reference evidence="13 14" key="1">
    <citation type="journal article" date="2011" name="Proc. Natl. Acad. Sci. U.S.A.">
        <title>Genetic diversity and population structure of the endangered marsupial Sarcophilus harrisii (Tasmanian devil).</title>
        <authorList>
            <person name="Miller W."/>
            <person name="Hayes V.M."/>
            <person name="Ratan A."/>
            <person name="Petersen D.C."/>
            <person name="Wittekindt N.E."/>
            <person name="Miller J."/>
            <person name="Walenz B."/>
            <person name="Knight J."/>
            <person name="Qi J."/>
            <person name="Zhao F."/>
            <person name="Wang Q."/>
            <person name="Bedoya-Reina O.C."/>
            <person name="Katiyar N."/>
            <person name="Tomsho L.P."/>
            <person name="Kasson L.M."/>
            <person name="Hardie R.A."/>
            <person name="Woodbridge P."/>
            <person name="Tindall E.A."/>
            <person name="Bertelsen M.F."/>
            <person name="Dixon D."/>
            <person name="Pyecroft S."/>
            <person name="Helgen K.M."/>
            <person name="Lesk A.M."/>
            <person name="Pringle T.H."/>
            <person name="Patterson N."/>
            <person name="Zhang Y."/>
            <person name="Kreiss A."/>
            <person name="Woods G.M."/>
            <person name="Jones M.E."/>
            <person name="Schuster S.C."/>
        </authorList>
    </citation>
    <scope>NUCLEOTIDE SEQUENCE [LARGE SCALE GENOMIC DNA]</scope>
</reference>
<evidence type="ECO:0000256" key="4">
    <source>
        <dbReference type="ARBA" id="ARBA00022475"/>
    </source>
</evidence>
<dbReference type="Pfam" id="PF00596">
    <property type="entry name" value="Aldolase_II"/>
    <property type="match status" value="1"/>
</dbReference>
<dbReference type="GO" id="GO:0005886">
    <property type="term" value="C:plasma membrane"/>
    <property type="evidence" value="ECO:0007669"/>
    <property type="project" value="UniProtKB-SubCell"/>
</dbReference>
<evidence type="ECO:0000313" key="13">
    <source>
        <dbReference type="Ensembl" id="ENSSHAP00000038001.1"/>
    </source>
</evidence>
<dbReference type="InterPro" id="IPR001303">
    <property type="entry name" value="Aldolase_II/adducin_N"/>
</dbReference>
<name>A0A7N4PGA9_SARHA</name>
<evidence type="ECO:0000256" key="5">
    <source>
        <dbReference type="ARBA" id="ARBA00022490"/>
    </source>
</evidence>
<evidence type="ECO:0000256" key="6">
    <source>
        <dbReference type="ARBA" id="ARBA00022553"/>
    </source>
</evidence>
<evidence type="ECO:0000256" key="1">
    <source>
        <dbReference type="ARBA" id="ARBA00004245"/>
    </source>
</evidence>
<dbReference type="GO" id="GO:0005516">
    <property type="term" value="F:calmodulin binding"/>
    <property type="evidence" value="ECO:0007669"/>
    <property type="project" value="UniProtKB-KW"/>
</dbReference>
<dbReference type="Ensembl" id="ENSSHAT00000042566.1">
    <property type="protein sequence ID" value="ENSSHAP00000038001.1"/>
    <property type="gene ID" value="ENSSHAG00000015899.2"/>
</dbReference>
<evidence type="ECO:0000256" key="3">
    <source>
        <dbReference type="ARBA" id="ARBA00006274"/>
    </source>
</evidence>
<evidence type="ECO:0000256" key="9">
    <source>
        <dbReference type="ARBA" id="ARBA00023203"/>
    </source>
</evidence>
<evidence type="ECO:0000313" key="14">
    <source>
        <dbReference type="Proteomes" id="UP000007648"/>
    </source>
</evidence>
<dbReference type="RefSeq" id="XP_031811685.1">
    <property type="nucleotide sequence ID" value="XM_031955825.1"/>
</dbReference>
<sequence>MSSDANPGVITTPPPPSMPQKERYFDRINENDPEYIRERNMSPDLRQDFNMMEQRKRVTQILQSPAFREDLECLIQDQMKKGHNPTGLLALQQIADYVMASSFSGFASTPLSLGMVTPINDLPGADTTSYVKGEKLTRCKLASLYRLADLFGWAHLANSYITVRISKEQDHIIIIPKGLSFSEATASNLVKVNIIGEVVDQGSTNLRIDHTGFSPHAAIYSTRPDVKCVIHIHTPATAAVSSMKCGILPISQESLILGEVAYYDYQGSLDEQEERIQLQKVLGPSCKVLVLRNHGVVALGETLEEAFHYIFNVQLACEIQVRALAGAGGVDNLLILDLQKYKAFTHSVAATGGGGVNMSSQQKWKVGEIEFEGLMRTLDNLGYRTGYAYRHPLIREKPRHKSDVEIPATVTAFSFEDDMVPLSPLKFLAQRQQREKTRWLNSPNTYMRVNVPEESWNGETSPRTKITWMKAEDSSKVSGGTPIKIEDPNQFVPLNTNPNEVLEKRNKIREQNRYDLKTAGPQSQLLAGIVVDKPSSTMHFEEDEHAPPAPPNPFSDLTEQELEEYKKTIERKQQGLEENHEIFSKSIISMEVPVVVVNGKDDMHDVEDDLAKRVSRLTTSTTLESVEITIRPSEKIEEVLSPEGSPSKSPSKKKKKFRTPSFLKKNKKKEKVEA</sequence>
<reference evidence="13" key="3">
    <citation type="submission" date="2025-09" db="UniProtKB">
        <authorList>
            <consortium name="Ensembl"/>
        </authorList>
    </citation>
    <scope>IDENTIFICATION</scope>
</reference>
<dbReference type="CTD" id="120"/>
<feature type="region of interest" description="Disordered" evidence="11">
    <location>
        <begin position="1"/>
        <end position="22"/>
    </location>
</feature>
<dbReference type="Proteomes" id="UP000007648">
    <property type="component" value="Unassembled WGS sequence"/>
</dbReference>
<evidence type="ECO:0000259" key="12">
    <source>
        <dbReference type="SMART" id="SM01007"/>
    </source>
</evidence>
<dbReference type="GO" id="GO:0051016">
    <property type="term" value="P:barbed-end actin filament capping"/>
    <property type="evidence" value="ECO:0007669"/>
    <property type="project" value="TreeGrafter"/>
</dbReference>
<keyword evidence="10" id="KW-0206">Cytoskeleton</keyword>
<evidence type="ECO:0000256" key="11">
    <source>
        <dbReference type="SAM" id="MobiDB-lite"/>
    </source>
</evidence>
<keyword evidence="5" id="KW-0963">Cytoplasm</keyword>
<keyword evidence="4" id="KW-1003">Cell membrane</keyword>
<feature type="domain" description="Class II aldolase/adducin N-terminal" evidence="12">
    <location>
        <begin position="139"/>
        <end position="321"/>
    </location>
</feature>
<keyword evidence="7" id="KW-0112">Calmodulin-binding</keyword>
<keyword evidence="6" id="KW-0597">Phosphoprotein</keyword>
<protein>
    <submittedName>
        <fullName evidence="13">Adducin 3</fullName>
    </submittedName>
</protein>
<gene>
    <name evidence="13" type="primary">ADD3</name>
</gene>
<evidence type="ECO:0000256" key="7">
    <source>
        <dbReference type="ARBA" id="ARBA00022860"/>
    </source>
</evidence>
<dbReference type="FunFam" id="3.40.225.10:FF:000004">
    <property type="entry name" value="gamma-adducin isoform X1"/>
    <property type="match status" value="1"/>
</dbReference>
<organism evidence="13 14">
    <name type="scientific">Sarcophilus harrisii</name>
    <name type="common">Tasmanian devil</name>
    <name type="synonym">Sarcophilus laniarius</name>
    <dbReference type="NCBI Taxonomy" id="9305"/>
    <lineage>
        <taxon>Eukaryota</taxon>
        <taxon>Metazoa</taxon>
        <taxon>Chordata</taxon>
        <taxon>Craniata</taxon>
        <taxon>Vertebrata</taxon>
        <taxon>Euteleostomi</taxon>
        <taxon>Mammalia</taxon>
        <taxon>Metatheria</taxon>
        <taxon>Dasyuromorphia</taxon>
        <taxon>Dasyuridae</taxon>
        <taxon>Sarcophilus</taxon>
    </lineage>
</organism>
<evidence type="ECO:0000256" key="8">
    <source>
        <dbReference type="ARBA" id="ARBA00023136"/>
    </source>
</evidence>
<comment type="subcellular location">
    <subcellularLocation>
        <location evidence="2">Cell membrane</location>
        <topology evidence="2">Peripheral membrane protein</topology>
        <orientation evidence="2">Cytoplasmic side</orientation>
    </subcellularLocation>
    <subcellularLocation>
        <location evidence="1">Cytoplasm</location>
        <location evidence="1">Cytoskeleton</location>
    </subcellularLocation>
</comment>
<reference evidence="13" key="2">
    <citation type="submission" date="2025-08" db="UniProtKB">
        <authorList>
            <consortium name="Ensembl"/>
        </authorList>
    </citation>
    <scope>IDENTIFICATION</scope>
</reference>
<dbReference type="Gene3D" id="3.40.225.10">
    <property type="entry name" value="Class II aldolase/adducin N-terminal domain"/>
    <property type="match status" value="1"/>
</dbReference>
<proteinExistence type="inferred from homology"/>
<evidence type="ECO:0000256" key="2">
    <source>
        <dbReference type="ARBA" id="ARBA00004413"/>
    </source>
</evidence>
<feature type="compositionally biased region" description="Basic residues" evidence="11">
    <location>
        <begin position="650"/>
        <end position="674"/>
    </location>
</feature>
<keyword evidence="8" id="KW-0472">Membrane</keyword>